<dbReference type="Gene3D" id="1.25.10.10">
    <property type="entry name" value="Leucine-rich Repeat Variant"/>
    <property type="match status" value="1"/>
</dbReference>
<accession>A0A2P5B182</accession>
<protein>
    <submittedName>
        <fullName evidence="3">Rcd1/Caf</fullName>
    </submittedName>
</protein>
<dbReference type="InterPro" id="IPR016024">
    <property type="entry name" value="ARM-type_fold"/>
</dbReference>
<reference evidence="4" key="1">
    <citation type="submission" date="2016-06" db="EMBL/GenBank/DDBJ databases">
        <title>Parallel loss of symbiosis genes in relatives of nitrogen-fixing non-legume Parasponia.</title>
        <authorList>
            <person name="Van Velzen R."/>
            <person name="Holmer R."/>
            <person name="Bu F."/>
            <person name="Rutten L."/>
            <person name="Van Zeijl A."/>
            <person name="Liu W."/>
            <person name="Santuari L."/>
            <person name="Cao Q."/>
            <person name="Sharma T."/>
            <person name="Shen D."/>
            <person name="Roswanjaya Y."/>
            <person name="Wardhani T."/>
            <person name="Kalhor M.S."/>
            <person name="Jansen J."/>
            <person name="Van den Hoogen J."/>
            <person name="Gungor B."/>
            <person name="Hartog M."/>
            <person name="Hontelez J."/>
            <person name="Verver J."/>
            <person name="Yang W.-C."/>
            <person name="Schijlen E."/>
            <person name="Repin R."/>
            <person name="Schilthuizen M."/>
            <person name="Schranz E."/>
            <person name="Heidstra R."/>
            <person name="Miyata K."/>
            <person name="Fedorova E."/>
            <person name="Kohlen W."/>
            <person name="Bisseling T."/>
            <person name="Smit S."/>
            <person name="Geurts R."/>
        </authorList>
    </citation>
    <scope>NUCLEOTIDE SEQUENCE [LARGE SCALE GENOMIC DNA]</scope>
    <source>
        <strain evidence="4">cv. WU1-14</strain>
    </source>
</reference>
<dbReference type="PANTHER" id="PTHR12262">
    <property type="entry name" value="CCR4-NOT TRANSCRIPTION COMPLEX SUBUNIT 9"/>
    <property type="match status" value="1"/>
</dbReference>
<feature type="region of interest" description="Disordered" evidence="2">
    <location>
        <begin position="315"/>
        <end position="346"/>
    </location>
</feature>
<feature type="region of interest" description="Disordered" evidence="2">
    <location>
        <begin position="1"/>
        <end position="28"/>
    </location>
</feature>
<evidence type="ECO:0000256" key="1">
    <source>
        <dbReference type="ARBA" id="ARBA00006385"/>
    </source>
</evidence>
<dbReference type="OrthoDB" id="1183224at2759"/>
<proteinExistence type="inferred from homology"/>
<evidence type="ECO:0000256" key="2">
    <source>
        <dbReference type="SAM" id="MobiDB-lite"/>
    </source>
</evidence>
<dbReference type="GO" id="GO:0006402">
    <property type="term" value="P:mRNA catabolic process"/>
    <property type="evidence" value="ECO:0007669"/>
    <property type="project" value="InterPro"/>
</dbReference>
<comment type="similarity">
    <text evidence="1">Belongs to the CNOT9 family.</text>
</comment>
<dbReference type="InterPro" id="IPR011989">
    <property type="entry name" value="ARM-like"/>
</dbReference>
<dbReference type="STRING" id="3476.A0A2P5B182"/>
<keyword evidence="4" id="KW-1185">Reference proteome</keyword>
<name>A0A2P5B182_PARAD</name>
<dbReference type="Proteomes" id="UP000237105">
    <property type="component" value="Unassembled WGS sequence"/>
</dbReference>
<comment type="caution">
    <text evidence="3">The sequence shown here is derived from an EMBL/GenBank/DDBJ whole genome shotgun (WGS) entry which is preliminary data.</text>
</comment>
<gene>
    <name evidence="3" type="ORF">PanWU01x14_280890</name>
</gene>
<sequence length="346" mass="39227">MVGMGESLVENTSSESTQSSSSGGDGEGLSSNLKAIIPYYEPYKKLSLEELIASLSDDYKRGNSLILLYKIRVNHEEYFGPMLWNSHGTIFALLKDIMQIYYFLSTPHLTERMANQVCNGLALLQCVASHPETRMDFIRTNLAEYLYPFITTTEGERPYEYLRVTSLGVIGSLVKEDDIEAVVYLLEAEIIPKCMLCLEVGNLLTKTVAAFILERILTVGEIGLRYCCGTAERFFPLTRILAQRIDEMVDEPCPRLLKHIICIYIRLADDPRGCDSLEWYLLGRFTDAAFLRLIKDDPTIMALVHALVHNVSTGHRTRKIQPTRKPFDRSNKGKQVAEPPMLTWDQ</sequence>
<dbReference type="AlphaFoldDB" id="A0A2P5B182"/>
<dbReference type="SUPFAM" id="SSF48371">
    <property type="entry name" value="ARM repeat"/>
    <property type="match status" value="1"/>
</dbReference>
<organism evidence="3 4">
    <name type="scientific">Parasponia andersonii</name>
    <name type="common">Sponia andersonii</name>
    <dbReference type="NCBI Taxonomy" id="3476"/>
    <lineage>
        <taxon>Eukaryota</taxon>
        <taxon>Viridiplantae</taxon>
        <taxon>Streptophyta</taxon>
        <taxon>Embryophyta</taxon>
        <taxon>Tracheophyta</taxon>
        <taxon>Spermatophyta</taxon>
        <taxon>Magnoliopsida</taxon>
        <taxon>eudicotyledons</taxon>
        <taxon>Gunneridae</taxon>
        <taxon>Pentapetalae</taxon>
        <taxon>rosids</taxon>
        <taxon>fabids</taxon>
        <taxon>Rosales</taxon>
        <taxon>Cannabaceae</taxon>
        <taxon>Parasponia</taxon>
    </lineage>
</organism>
<dbReference type="EMBL" id="JXTB01000390">
    <property type="protein sequence ID" value="PON42533.1"/>
    <property type="molecule type" value="Genomic_DNA"/>
</dbReference>
<evidence type="ECO:0000313" key="3">
    <source>
        <dbReference type="EMBL" id="PON42533.1"/>
    </source>
</evidence>
<dbReference type="Pfam" id="PF04078">
    <property type="entry name" value="Rcd1"/>
    <property type="match status" value="1"/>
</dbReference>
<dbReference type="InterPro" id="IPR007216">
    <property type="entry name" value="CNOT9"/>
</dbReference>
<dbReference type="GO" id="GO:0030014">
    <property type="term" value="C:CCR4-NOT complex"/>
    <property type="evidence" value="ECO:0007669"/>
    <property type="project" value="InterPro"/>
</dbReference>
<evidence type="ECO:0000313" key="4">
    <source>
        <dbReference type="Proteomes" id="UP000237105"/>
    </source>
</evidence>
<feature type="compositionally biased region" description="Low complexity" evidence="2">
    <location>
        <begin position="13"/>
        <end position="22"/>
    </location>
</feature>